<feature type="domain" description="AB hydrolase-1" evidence="2">
    <location>
        <begin position="86"/>
        <end position="231"/>
    </location>
</feature>
<evidence type="ECO:0000313" key="3">
    <source>
        <dbReference type="EMBL" id="ODV74026.1"/>
    </source>
</evidence>
<dbReference type="RefSeq" id="XP_020071065.1">
    <property type="nucleotide sequence ID" value="XM_020213674.1"/>
</dbReference>
<dbReference type="OMA" id="WAFNIFR"/>
<dbReference type="InterPro" id="IPR000073">
    <property type="entry name" value="AB_hydrolase_1"/>
</dbReference>
<dbReference type="EMBL" id="KV453929">
    <property type="protein sequence ID" value="ODV74026.1"/>
    <property type="molecule type" value="Genomic_DNA"/>
</dbReference>
<dbReference type="InterPro" id="IPR050266">
    <property type="entry name" value="AB_hydrolase_sf"/>
</dbReference>
<dbReference type="PANTHER" id="PTHR43798:SF31">
    <property type="entry name" value="AB HYDROLASE SUPERFAMILY PROTEIN YCLE"/>
    <property type="match status" value="1"/>
</dbReference>
<sequence>MSIEQYKALAVQEESYPDSFVSLVQHYWAALVSSTRRTPLEQLLFDDDETFKAPLTTKYGQYIHLEDVGDVFTLDIPHPTKDNDVPIVVFIHGLGGNLQQFDYQIEEFSQFAHIVALDLPGSGHSVNYEKDKFKLTLENFANVVESILKRLNCYDKKIILVGHSYGTQVCIKLCNSLPQVVTTVFLAPPKIGFKRTRWQTYILQFFLQFPWAFNIFRKLDRVNNIESHSLKRLFAKDTTASDFIKFKQFKFNISTNSENVLTHALSWVPLTVEEILEMYSQLTKNNAQLVRLVGL</sequence>
<accession>A0A1E4S3C1</accession>
<proteinExistence type="predicted"/>
<dbReference type="PANTHER" id="PTHR43798">
    <property type="entry name" value="MONOACYLGLYCEROL LIPASE"/>
    <property type="match status" value="1"/>
</dbReference>
<reference evidence="3 4" key="1">
    <citation type="journal article" date="2016" name="Proc. Natl. Acad. Sci. U.S.A.">
        <title>Comparative genomics of biotechnologically important yeasts.</title>
        <authorList>
            <person name="Riley R."/>
            <person name="Haridas S."/>
            <person name="Wolfe K.H."/>
            <person name="Lopes M.R."/>
            <person name="Hittinger C.T."/>
            <person name="Goeker M."/>
            <person name="Salamov A.A."/>
            <person name="Wisecaver J.H."/>
            <person name="Long T.M."/>
            <person name="Calvey C.H."/>
            <person name="Aerts A.L."/>
            <person name="Barry K.W."/>
            <person name="Choi C."/>
            <person name="Clum A."/>
            <person name="Coughlan A.Y."/>
            <person name="Deshpande S."/>
            <person name="Douglass A.P."/>
            <person name="Hanson S.J."/>
            <person name="Klenk H.-P."/>
            <person name="LaButti K.M."/>
            <person name="Lapidus A."/>
            <person name="Lindquist E.A."/>
            <person name="Lipzen A.M."/>
            <person name="Meier-Kolthoff J.P."/>
            <person name="Ohm R.A."/>
            <person name="Otillar R.P."/>
            <person name="Pangilinan J.L."/>
            <person name="Peng Y."/>
            <person name="Rokas A."/>
            <person name="Rosa C.A."/>
            <person name="Scheuner C."/>
            <person name="Sibirny A.A."/>
            <person name="Slot J.C."/>
            <person name="Stielow J.B."/>
            <person name="Sun H."/>
            <person name="Kurtzman C.P."/>
            <person name="Blackwell M."/>
            <person name="Grigoriev I.V."/>
            <person name="Jeffries T.W."/>
        </authorList>
    </citation>
    <scope>NUCLEOTIDE SEQUENCE [LARGE SCALE GENOMIC DNA]</scope>
    <source>
        <strain evidence="4">ATCC 18201 / CBS 1600 / BCRC 20928 / JCM 3617 / NBRC 0987 / NRRL Y-1542</strain>
    </source>
</reference>
<name>A0A1E4S3C1_CYBJN</name>
<dbReference type="GO" id="GO:0016020">
    <property type="term" value="C:membrane"/>
    <property type="evidence" value="ECO:0007669"/>
    <property type="project" value="TreeGrafter"/>
</dbReference>
<gene>
    <name evidence="3" type="ORF">CYBJADRAFT_162205</name>
</gene>
<evidence type="ECO:0000256" key="1">
    <source>
        <dbReference type="ARBA" id="ARBA00022801"/>
    </source>
</evidence>
<evidence type="ECO:0000259" key="2">
    <source>
        <dbReference type="Pfam" id="PF00561"/>
    </source>
</evidence>
<dbReference type="AlphaFoldDB" id="A0A1E4S3C1"/>
<dbReference type="Gene3D" id="3.40.50.1820">
    <property type="entry name" value="alpha/beta hydrolase"/>
    <property type="match status" value="1"/>
</dbReference>
<dbReference type="SUPFAM" id="SSF53474">
    <property type="entry name" value="alpha/beta-Hydrolases"/>
    <property type="match status" value="1"/>
</dbReference>
<evidence type="ECO:0000313" key="4">
    <source>
        <dbReference type="Proteomes" id="UP000094389"/>
    </source>
</evidence>
<organism evidence="3 4">
    <name type="scientific">Cyberlindnera jadinii (strain ATCC 18201 / CBS 1600 / BCRC 20928 / JCM 3617 / NBRC 0987 / NRRL Y-1542)</name>
    <name type="common">Torula yeast</name>
    <name type="synonym">Candida utilis</name>
    <dbReference type="NCBI Taxonomy" id="983966"/>
    <lineage>
        <taxon>Eukaryota</taxon>
        <taxon>Fungi</taxon>
        <taxon>Dikarya</taxon>
        <taxon>Ascomycota</taxon>
        <taxon>Saccharomycotina</taxon>
        <taxon>Saccharomycetes</taxon>
        <taxon>Phaffomycetales</taxon>
        <taxon>Phaffomycetaceae</taxon>
        <taxon>Cyberlindnera</taxon>
    </lineage>
</organism>
<dbReference type="GeneID" id="30988070"/>
<dbReference type="STRING" id="983966.A0A1E4S3C1"/>
<keyword evidence="4" id="KW-1185">Reference proteome</keyword>
<dbReference type="Pfam" id="PF00561">
    <property type="entry name" value="Abhydrolase_1"/>
    <property type="match status" value="1"/>
</dbReference>
<dbReference type="GO" id="GO:0016787">
    <property type="term" value="F:hydrolase activity"/>
    <property type="evidence" value="ECO:0007669"/>
    <property type="project" value="UniProtKB-KW"/>
</dbReference>
<dbReference type="Proteomes" id="UP000094389">
    <property type="component" value="Unassembled WGS sequence"/>
</dbReference>
<dbReference type="InterPro" id="IPR029058">
    <property type="entry name" value="AB_hydrolase_fold"/>
</dbReference>
<protein>
    <submittedName>
        <fullName evidence="3">Alpha/beta-hydrolase</fullName>
    </submittedName>
</protein>
<dbReference type="OrthoDB" id="428974at2759"/>
<keyword evidence="1 3" id="KW-0378">Hydrolase</keyword>